<feature type="transmembrane region" description="Helical" evidence="1">
    <location>
        <begin position="44"/>
        <end position="61"/>
    </location>
</feature>
<reference evidence="2" key="1">
    <citation type="submission" date="2020-08" db="EMBL/GenBank/DDBJ databases">
        <title>Chromosome-level assembly of Southern catfish (Silurus meridionalis) provides insights into visual adaptation to the nocturnal and benthic lifestyles.</title>
        <authorList>
            <person name="Zhang Y."/>
            <person name="Wang D."/>
            <person name="Peng Z."/>
        </authorList>
    </citation>
    <scope>NUCLEOTIDE SEQUENCE</scope>
    <source>
        <strain evidence="2">SWU-2019-XX</strain>
        <tissue evidence="2">Muscle</tissue>
    </source>
</reference>
<proteinExistence type="predicted"/>
<protein>
    <submittedName>
        <fullName evidence="2">Uncharacterized protein</fullName>
    </submittedName>
</protein>
<gene>
    <name evidence="2" type="ORF">HF521_012287</name>
</gene>
<comment type="caution">
    <text evidence="2">The sequence shown here is derived from an EMBL/GenBank/DDBJ whole genome shotgun (WGS) entry which is preliminary data.</text>
</comment>
<keyword evidence="3" id="KW-1185">Reference proteome</keyword>
<evidence type="ECO:0000256" key="1">
    <source>
        <dbReference type="SAM" id="Phobius"/>
    </source>
</evidence>
<organism evidence="2 3">
    <name type="scientific">Silurus meridionalis</name>
    <name type="common">Southern catfish</name>
    <name type="synonym">Silurus soldatovi meridionalis</name>
    <dbReference type="NCBI Taxonomy" id="175797"/>
    <lineage>
        <taxon>Eukaryota</taxon>
        <taxon>Metazoa</taxon>
        <taxon>Chordata</taxon>
        <taxon>Craniata</taxon>
        <taxon>Vertebrata</taxon>
        <taxon>Euteleostomi</taxon>
        <taxon>Actinopterygii</taxon>
        <taxon>Neopterygii</taxon>
        <taxon>Teleostei</taxon>
        <taxon>Ostariophysi</taxon>
        <taxon>Siluriformes</taxon>
        <taxon>Siluridae</taxon>
        <taxon>Silurus</taxon>
    </lineage>
</organism>
<keyword evidence="1" id="KW-0812">Transmembrane</keyword>
<accession>A0A8T0AG88</accession>
<dbReference type="AlphaFoldDB" id="A0A8T0AG88"/>
<name>A0A8T0AG88_SILME</name>
<dbReference type="EMBL" id="JABFDY010000023">
    <property type="protein sequence ID" value="KAF7690483.1"/>
    <property type="molecule type" value="Genomic_DNA"/>
</dbReference>
<sequence>MMVDVLFHENSGLLNSSKNKKAIESAKNYLQKFSKPHRVVRKRICAGLIVTAGVMFIYRFFPWDAFPHDPIWHILESTDSDEF</sequence>
<dbReference type="Proteomes" id="UP000606274">
    <property type="component" value="Unassembled WGS sequence"/>
</dbReference>
<keyword evidence="1" id="KW-1133">Transmembrane helix</keyword>
<keyword evidence="1" id="KW-0472">Membrane</keyword>
<evidence type="ECO:0000313" key="3">
    <source>
        <dbReference type="Proteomes" id="UP000606274"/>
    </source>
</evidence>
<evidence type="ECO:0000313" key="2">
    <source>
        <dbReference type="EMBL" id="KAF7690483.1"/>
    </source>
</evidence>